<dbReference type="PANTHER" id="PTHR39465:SF1">
    <property type="entry name" value="DNA LIGASE D 3'-PHOSPHOESTERASE DOMAIN-CONTAINING PROTEIN"/>
    <property type="match status" value="1"/>
</dbReference>
<dbReference type="EMBL" id="BAABIK010000016">
    <property type="protein sequence ID" value="GAA4945533.1"/>
    <property type="molecule type" value="Genomic_DNA"/>
</dbReference>
<evidence type="ECO:0000259" key="2">
    <source>
        <dbReference type="Pfam" id="PF13298"/>
    </source>
</evidence>
<organism evidence="3 4">
    <name type="scientific">Streptomonospora halophila</name>
    <dbReference type="NCBI Taxonomy" id="427369"/>
    <lineage>
        <taxon>Bacteria</taxon>
        <taxon>Bacillati</taxon>
        <taxon>Actinomycetota</taxon>
        <taxon>Actinomycetes</taxon>
        <taxon>Streptosporangiales</taxon>
        <taxon>Nocardiopsidaceae</taxon>
        <taxon>Streptomonospora</taxon>
    </lineage>
</organism>
<dbReference type="PANTHER" id="PTHR39465">
    <property type="entry name" value="DNA LIGASE D, 3'-PHOSPHOESTERASE DOMAIN"/>
    <property type="match status" value="1"/>
</dbReference>
<protein>
    <submittedName>
        <fullName evidence="3">DNA polymerase ligase N-terminal domain-containing protein</fullName>
    </submittedName>
</protein>
<dbReference type="Proteomes" id="UP001499993">
    <property type="component" value="Unassembled WGS sequence"/>
</dbReference>
<dbReference type="NCBIfam" id="TIGR02777">
    <property type="entry name" value="LigD_PE_dom"/>
    <property type="match status" value="1"/>
</dbReference>
<feature type="compositionally biased region" description="Basic and acidic residues" evidence="1">
    <location>
        <begin position="207"/>
        <end position="231"/>
    </location>
</feature>
<dbReference type="RefSeq" id="WP_345557118.1">
    <property type="nucleotide sequence ID" value="NZ_BAABIK010000016.1"/>
</dbReference>
<dbReference type="GO" id="GO:0016874">
    <property type="term" value="F:ligase activity"/>
    <property type="evidence" value="ECO:0007669"/>
    <property type="project" value="UniProtKB-KW"/>
</dbReference>
<evidence type="ECO:0000313" key="3">
    <source>
        <dbReference type="EMBL" id="GAA4945533.1"/>
    </source>
</evidence>
<evidence type="ECO:0000313" key="4">
    <source>
        <dbReference type="Proteomes" id="UP001499993"/>
    </source>
</evidence>
<accession>A0ABP9GR69</accession>
<sequence length="231" mass="25504">MDRPAKSGERQGAGTGSQLGPALSEYRRRRDFARTAEPEGDGSGRRDGEGPLFVIQRHVARREHYDLRLEVDGVLKSWAVPKGPSTDPRDKRLAVPTEDHPLDYAEFEGSIPAGDYGGGTVIVWDTGIYANTTAKKGEPMSMAEGLEHGHVSFELHGEKLTGRFALNRFRSGEDEAEAWLLVKERDFGADARRDPVSTQPHSVRSGRVIDEVAEEEGRTLKGRPRDGGEER</sequence>
<name>A0ABP9GR69_9ACTN</name>
<gene>
    <name evidence="3" type="ORF">GCM10023224_31040</name>
</gene>
<feature type="region of interest" description="Disordered" evidence="1">
    <location>
        <begin position="189"/>
        <end position="231"/>
    </location>
</feature>
<evidence type="ECO:0000256" key="1">
    <source>
        <dbReference type="SAM" id="MobiDB-lite"/>
    </source>
</evidence>
<keyword evidence="4" id="KW-1185">Reference proteome</keyword>
<feature type="domain" description="DNA ligase D 3'-phosphoesterase" evidence="2">
    <location>
        <begin position="56"/>
        <end position="168"/>
    </location>
</feature>
<feature type="region of interest" description="Disordered" evidence="1">
    <location>
        <begin position="1"/>
        <end position="51"/>
    </location>
</feature>
<reference evidence="4" key="1">
    <citation type="journal article" date="2019" name="Int. J. Syst. Evol. Microbiol.">
        <title>The Global Catalogue of Microorganisms (GCM) 10K type strain sequencing project: providing services to taxonomists for standard genome sequencing and annotation.</title>
        <authorList>
            <consortium name="The Broad Institute Genomics Platform"/>
            <consortium name="The Broad Institute Genome Sequencing Center for Infectious Disease"/>
            <person name="Wu L."/>
            <person name="Ma J."/>
        </authorList>
    </citation>
    <scope>NUCLEOTIDE SEQUENCE [LARGE SCALE GENOMIC DNA]</scope>
    <source>
        <strain evidence="4">JCM 18123</strain>
    </source>
</reference>
<proteinExistence type="predicted"/>
<dbReference type="InterPro" id="IPR014144">
    <property type="entry name" value="LigD_PE_domain"/>
</dbReference>
<dbReference type="Pfam" id="PF13298">
    <property type="entry name" value="LigD_N"/>
    <property type="match status" value="1"/>
</dbReference>
<feature type="compositionally biased region" description="Basic and acidic residues" evidence="1">
    <location>
        <begin position="25"/>
        <end position="49"/>
    </location>
</feature>
<keyword evidence="3" id="KW-0436">Ligase</keyword>
<comment type="caution">
    <text evidence="3">The sequence shown here is derived from an EMBL/GenBank/DDBJ whole genome shotgun (WGS) entry which is preliminary data.</text>
</comment>